<dbReference type="EMBL" id="QYYD01000014">
    <property type="protein sequence ID" value="RJF70873.1"/>
    <property type="molecule type" value="Genomic_DNA"/>
</dbReference>
<organism evidence="1 2">
    <name type="scientific">Rhodopseudomonas palustris</name>
    <dbReference type="NCBI Taxonomy" id="1076"/>
    <lineage>
        <taxon>Bacteria</taxon>
        <taxon>Pseudomonadati</taxon>
        <taxon>Pseudomonadota</taxon>
        <taxon>Alphaproteobacteria</taxon>
        <taxon>Hyphomicrobiales</taxon>
        <taxon>Nitrobacteraceae</taxon>
        <taxon>Rhodopseudomonas</taxon>
    </lineage>
</organism>
<name>A0A418V465_RHOPL</name>
<reference evidence="1 2" key="1">
    <citation type="submission" date="2018-09" db="EMBL/GenBank/DDBJ databases">
        <title>Draft genome sequence of Rhodopseudomonas palustris 2.1.18.</title>
        <authorList>
            <person name="Robertson S.L."/>
            <person name="Meyer T.E."/>
            <person name="Kyndt J.A."/>
        </authorList>
    </citation>
    <scope>NUCLEOTIDE SEQUENCE [LARGE SCALE GENOMIC DNA]</scope>
    <source>
        <strain evidence="1 2">2.1.18</strain>
    </source>
</reference>
<comment type="caution">
    <text evidence="1">The sequence shown here is derived from an EMBL/GenBank/DDBJ whole genome shotgun (WGS) entry which is preliminary data.</text>
</comment>
<dbReference type="AlphaFoldDB" id="A0A418V465"/>
<accession>A0A418V465</accession>
<evidence type="ECO:0000313" key="2">
    <source>
        <dbReference type="Proteomes" id="UP000285523"/>
    </source>
</evidence>
<dbReference type="Proteomes" id="UP000285523">
    <property type="component" value="Unassembled WGS sequence"/>
</dbReference>
<evidence type="ECO:0000313" key="1">
    <source>
        <dbReference type="EMBL" id="RJF70873.1"/>
    </source>
</evidence>
<protein>
    <submittedName>
        <fullName evidence="1">Uncharacterized protein</fullName>
    </submittedName>
</protein>
<sequence>MQIRSKSDRGRRRIRRVFTRERSVIPLAALSSENFDALVADTELIVQLYVPAALAAESHEVNPLATNS</sequence>
<proteinExistence type="predicted"/>
<gene>
    <name evidence="1" type="ORF">D4Q52_14685</name>
</gene>